<dbReference type="RefSeq" id="WP_346755126.1">
    <property type="nucleotide sequence ID" value="NZ_JAUJEA010000015.1"/>
</dbReference>
<protein>
    <submittedName>
        <fullName evidence="2">Type IX secretion system membrane protein PorP/SprF</fullName>
    </submittedName>
</protein>
<comment type="caution">
    <text evidence="2">The sequence shown here is derived from an EMBL/GenBank/DDBJ whole genome shotgun (WGS) entry which is preliminary data.</text>
</comment>
<dbReference type="Proteomes" id="UP001172082">
    <property type="component" value="Unassembled WGS sequence"/>
</dbReference>
<dbReference type="Pfam" id="PF11751">
    <property type="entry name" value="PorP_SprF"/>
    <property type="match status" value="1"/>
</dbReference>
<evidence type="ECO:0000313" key="2">
    <source>
        <dbReference type="EMBL" id="MDN5205104.1"/>
    </source>
</evidence>
<dbReference type="EMBL" id="JAUJEA010000015">
    <property type="protein sequence ID" value="MDN5205104.1"/>
    <property type="molecule type" value="Genomic_DNA"/>
</dbReference>
<evidence type="ECO:0000256" key="1">
    <source>
        <dbReference type="SAM" id="SignalP"/>
    </source>
</evidence>
<keyword evidence="3" id="KW-1185">Reference proteome</keyword>
<reference evidence="2" key="1">
    <citation type="submission" date="2023-06" db="EMBL/GenBank/DDBJ databases">
        <title>Genomic of Parafulvivirga corallium.</title>
        <authorList>
            <person name="Wang G."/>
        </authorList>
    </citation>
    <scope>NUCLEOTIDE SEQUENCE</scope>
    <source>
        <strain evidence="2">BMA10</strain>
    </source>
</reference>
<evidence type="ECO:0000313" key="3">
    <source>
        <dbReference type="Proteomes" id="UP001172082"/>
    </source>
</evidence>
<feature type="signal peptide" evidence="1">
    <location>
        <begin position="1"/>
        <end position="19"/>
    </location>
</feature>
<dbReference type="NCBIfam" id="TIGR03519">
    <property type="entry name" value="T9SS_PorP_fam"/>
    <property type="match status" value="1"/>
</dbReference>
<organism evidence="2 3">
    <name type="scientific">Splendidivirga corallicola</name>
    <dbReference type="NCBI Taxonomy" id="3051826"/>
    <lineage>
        <taxon>Bacteria</taxon>
        <taxon>Pseudomonadati</taxon>
        <taxon>Bacteroidota</taxon>
        <taxon>Cytophagia</taxon>
        <taxon>Cytophagales</taxon>
        <taxon>Splendidivirgaceae</taxon>
        <taxon>Splendidivirga</taxon>
    </lineage>
</organism>
<gene>
    <name evidence="2" type="ORF">QQ008_27200</name>
</gene>
<feature type="chain" id="PRO_5045251457" evidence="1">
    <location>
        <begin position="20"/>
        <end position="317"/>
    </location>
</feature>
<sequence>MKKSLIILALLFIGTGLKAQQVAQQSQYMLNKISLNPAFAGVEEGIPITFGFRRQWVGIDDAPVTQTLSVNAYTGKFMGIGLSLFNDVTGPTRRTGMNISFARHFEVSDEKNSWLSFGLAGTVYQYLFDQSKLSIDDPNDPAITGAFYNEFTPDAMFGVYYYSDLYYVGFSVSNLLETKADLFNLDGSRSNQVARTLYVMAAYTAEMDENFSIEPSFLFKKTKGAPYQLDINARIIFQKKFWGGVSYRLNDAIVGLMGLDLGIIELGYSYDYSLSDISKFSSGSHELILTVRLPSPLLKDDDYRGGRRKPIRYKRRR</sequence>
<proteinExistence type="predicted"/>
<keyword evidence="1" id="KW-0732">Signal</keyword>
<name>A0ABT8KWF3_9BACT</name>
<dbReference type="InterPro" id="IPR019861">
    <property type="entry name" value="PorP/SprF_Bacteroidetes"/>
</dbReference>
<accession>A0ABT8KWF3</accession>